<dbReference type="EMBL" id="JBHTMC010000024">
    <property type="protein sequence ID" value="MFD1264150.1"/>
    <property type="molecule type" value="Genomic_DNA"/>
</dbReference>
<dbReference type="PROSITE" id="PS50995">
    <property type="entry name" value="HTH_MARR_2"/>
    <property type="match status" value="1"/>
</dbReference>
<dbReference type="Proteomes" id="UP001597158">
    <property type="component" value="Unassembled WGS sequence"/>
</dbReference>
<keyword evidence="1" id="KW-0805">Transcription regulation</keyword>
<dbReference type="InterPro" id="IPR036388">
    <property type="entry name" value="WH-like_DNA-bd_sf"/>
</dbReference>
<evidence type="ECO:0000313" key="5">
    <source>
        <dbReference type="EMBL" id="MFD1264150.1"/>
    </source>
</evidence>
<dbReference type="PROSITE" id="PS01117">
    <property type="entry name" value="HTH_MARR_1"/>
    <property type="match status" value="1"/>
</dbReference>
<dbReference type="InterPro" id="IPR039422">
    <property type="entry name" value="MarR/SlyA-like"/>
</dbReference>
<accession>A0ABW3WE83</accession>
<dbReference type="PANTHER" id="PTHR33164">
    <property type="entry name" value="TRANSCRIPTIONAL REGULATOR, MARR FAMILY"/>
    <property type="match status" value="1"/>
</dbReference>
<keyword evidence="6" id="KW-1185">Reference proteome</keyword>
<sequence>MLDQSTTDAFDDKDPRRAIERFYFAYRAFTAGADQLLEARGLGRVHHRVLYFIGRNPGISVGALIDALGVSKQALNAPLRELVERDLIRAEPAAEDRRVRQLSLSPQGQALEAQLTEIQTDLLGRAFADCGGEATDGWHAVMKRLAAN</sequence>
<dbReference type="SUPFAM" id="SSF46785">
    <property type="entry name" value="Winged helix' DNA-binding domain"/>
    <property type="match status" value="1"/>
</dbReference>
<gene>
    <name evidence="5" type="ORF">ACFQ4M_11195</name>
</gene>
<evidence type="ECO:0000313" key="6">
    <source>
        <dbReference type="Proteomes" id="UP001597158"/>
    </source>
</evidence>
<dbReference type="InterPro" id="IPR000835">
    <property type="entry name" value="HTH_MarR-typ"/>
</dbReference>
<dbReference type="InterPro" id="IPR023187">
    <property type="entry name" value="Tscrpt_reg_MarR-type_CS"/>
</dbReference>
<organism evidence="5 6">
    <name type="scientific">Thauera mechernichensis</name>
    <dbReference type="NCBI Taxonomy" id="82788"/>
    <lineage>
        <taxon>Bacteria</taxon>
        <taxon>Pseudomonadati</taxon>
        <taxon>Pseudomonadota</taxon>
        <taxon>Betaproteobacteria</taxon>
        <taxon>Rhodocyclales</taxon>
        <taxon>Zoogloeaceae</taxon>
        <taxon>Thauera</taxon>
    </lineage>
</organism>
<proteinExistence type="predicted"/>
<evidence type="ECO:0000256" key="3">
    <source>
        <dbReference type="ARBA" id="ARBA00023163"/>
    </source>
</evidence>
<comment type="caution">
    <text evidence="5">The sequence shown here is derived from an EMBL/GenBank/DDBJ whole genome shotgun (WGS) entry which is preliminary data.</text>
</comment>
<dbReference type="InterPro" id="IPR036390">
    <property type="entry name" value="WH_DNA-bd_sf"/>
</dbReference>
<dbReference type="RefSeq" id="WP_277831135.1">
    <property type="nucleotide sequence ID" value="NZ_JARQZE010000002.1"/>
</dbReference>
<dbReference type="SMART" id="SM00347">
    <property type="entry name" value="HTH_MARR"/>
    <property type="match status" value="1"/>
</dbReference>
<protein>
    <submittedName>
        <fullName evidence="5">MarR family winged helix-turn-helix transcriptional regulator</fullName>
    </submittedName>
</protein>
<dbReference type="Gene3D" id="1.10.10.10">
    <property type="entry name" value="Winged helix-like DNA-binding domain superfamily/Winged helix DNA-binding domain"/>
    <property type="match status" value="1"/>
</dbReference>
<evidence type="ECO:0000259" key="4">
    <source>
        <dbReference type="PROSITE" id="PS50995"/>
    </source>
</evidence>
<dbReference type="PANTHER" id="PTHR33164:SF44">
    <property type="entry name" value="TRANSCRIPTIONAL REGULATORY PROTEIN"/>
    <property type="match status" value="1"/>
</dbReference>
<name>A0ABW3WE83_9RHOO</name>
<evidence type="ECO:0000256" key="1">
    <source>
        <dbReference type="ARBA" id="ARBA00023015"/>
    </source>
</evidence>
<keyword evidence="3" id="KW-0804">Transcription</keyword>
<evidence type="ECO:0000256" key="2">
    <source>
        <dbReference type="ARBA" id="ARBA00023125"/>
    </source>
</evidence>
<keyword evidence="2" id="KW-0238">DNA-binding</keyword>
<feature type="domain" description="HTH marR-type" evidence="4">
    <location>
        <begin position="12"/>
        <end position="147"/>
    </location>
</feature>
<dbReference type="Pfam" id="PF12802">
    <property type="entry name" value="MarR_2"/>
    <property type="match status" value="1"/>
</dbReference>
<reference evidence="6" key="1">
    <citation type="journal article" date="2019" name="Int. J. Syst. Evol. Microbiol.">
        <title>The Global Catalogue of Microorganisms (GCM) 10K type strain sequencing project: providing services to taxonomists for standard genome sequencing and annotation.</title>
        <authorList>
            <consortium name="The Broad Institute Genomics Platform"/>
            <consortium name="The Broad Institute Genome Sequencing Center for Infectious Disease"/>
            <person name="Wu L."/>
            <person name="Ma J."/>
        </authorList>
    </citation>
    <scope>NUCLEOTIDE SEQUENCE [LARGE SCALE GENOMIC DNA]</scope>
    <source>
        <strain evidence="6">CCUG 48884</strain>
    </source>
</reference>